<name>A0A0G1R796_9BACT</name>
<dbReference type="STRING" id="1618589.UX25_C0024G0007"/>
<gene>
    <name evidence="1" type="ORF">UX25_C0024G0007</name>
</gene>
<comment type="caution">
    <text evidence="1">The sequence shown here is derived from an EMBL/GenBank/DDBJ whole genome shotgun (WGS) entry which is preliminary data.</text>
</comment>
<evidence type="ECO:0008006" key="3">
    <source>
        <dbReference type="Google" id="ProtNLM"/>
    </source>
</evidence>
<reference evidence="1 2" key="1">
    <citation type="journal article" date="2015" name="Nature">
        <title>rRNA introns, odd ribosomes, and small enigmatic genomes across a large radiation of phyla.</title>
        <authorList>
            <person name="Brown C.T."/>
            <person name="Hug L.A."/>
            <person name="Thomas B.C."/>
            <person name="Sharon I."/>
            <person name="Castelle C.J."/>
            <person name="Singh A."/>
            <person name="Wilkins M.J."/>
            <person name="Williams K.H."/>
            <person name="Banfield J.F."/>
        </authorList>
    </citation>
    <scope>NUCLEOTIDE SEQUENCE [LARGE SCALE GENOMIC DNA]</scope>
</reference>
<dbReference type="Gene3D" id="3.10.450.620">
    <property type="entry name" value="JHP933, nucleotidyltransferase-like core domain"/>
    <property type="match status" value="1"/>
</dbReference>
<dbReference type="Proteomes" id="UP000034922">
    <property type="component" value="Unassembled WGS sequence"/>
</dbReference>
<proteinExistence type="predicted"/>
<dbReference type="InterPro" id="IPR014942">
    <property type="entry name" value="AbiEii"/>
</dbReference>
<dbReference type="EMBL" id="LCLM01000024">
    <property type="protein sequence ID" value="KKU16800.1"/>
    <property type="molecule type" value="Genomic_DNA"/>
</dbReference>
<sequence>MITKEQIDDLSELYQIDGFTIAREYLQLVFLSYLYGARQGSNVYFKGGTALRFLFDSPRFSEDLDFSTTYTKEQIVEIITSLEQKMKKELPGLRIIGAYSGERGIRFRLKYQSADFKYPSVIRLDFNTVKQIRDKAVSPLLTKFPVMIFPLISHLSGEEILAEKIRALATRAKGRDFFDVWFMLKKGILLKENLLKLKFEEVGKVYGKEALLKKIKSYPQNKLDRDLSRFLPKSQRQITSLLKAGLTGLFEKWLV</sequence>
<dbReference type="AlphaFoldDB" id="A0A0G1R796"/>
<accession>A0A0G1R796</accession>
<evidence type="ECO:0000313" key="1">
    <source>
        <dbReference type="EMBL" id="KKU16800.1"/>
    </source>
</evidence>
<evidence type="ECO:0000313" key="2">
    <source>
        <dbReference type="Proteomes" id="UP000034922"/>
    </source>
</evidence>
<protein>
    <recommendedName>
        <fullName evidence="3">Nucleotidyl transferase AbiEii/AbiGii toxin family protein</fullName>
    </recommendedName>
</protein>
<dbReference type="Pfam" id="PF08843">
    <property type="entry name" value="AbiEii"/>
    <property type="match status" value="1"/>
</dbReference>
<organism evidence="1 2">
    <name type="scientific">Candidatus Woesebacteria bacterium GW2011_GWC2_45_9</name>
    <dbReference type="NCBI Taxonomy" id="1618589"/>
    <lineage>
        <taxon>Bacteria</taxon>
        <taxon>Candidatus Woeseibacteriota</taxon>
    </lineage>
</organism>